<dbReference type="eggNOG" id="arCOG02734">
    <property type="taxonomic scope" value="Archaea"/>
</dbReference>
<dbReference type="OrthoDB" id="85838at2157"/>
<dbReference type="Pfam" id="PF02579">
    <property type="entry name" value="Nitro_FeMo-Co"/>
    <property type="match status" value="1"/>
</dbReference>
<dbReference type="CDD" id="cd00851">
    <property type="entry name" value="MTH1175"/>
    <property type="match status" value="1"/>
</dbReference>
<dbReference type="RefSeq" id="WP_013330269.1">
    <property type="nucleotide sequence ID" value="NC_014507.1"/>
</dbReference>
<dbReference type="STRING" id="679926.Mpet_2345"/>
<dbReference type="InterPro" id="IPR036105">
    <property type="entry name" value="DiNase_FeMo-co_biosyn_sf"/>
</dbReference>
<organism evidence="2 3">
    <name type="scientific">Methanolacinia petrolearia (strain DSM 11571 / OCM 486 / SEBR 4847)</name>
    <name type="common">Methanoplanus petrolearius</name>
    <dbReference type="NCBI Taxonomy" id="679926"/>
    <lineage>
        <taxon>Archaea</taxon>
        <taxon>Methanobacteriati</taxon>
        <taxon>Methanobacteriota</taxon>
        <taxon>Stenosarchaea group</taxon>
        <taxon>Methanomicrobia</taxon>
        <taxon>Methanomicrobiales</taxon>
        <taxon>Methanomicrobiaceae</taxon>
        <taxon>Methanolacinia</taxon>
    </lineage>
</organism>
<dbReference type="PANTHER" id="PTHR42983">
    <property type="entry name" value="DINITROGENASE IRON-MOLYBDENUM COFACTOR PROTEIN-RELATED"/>
    <property type="match status" value="1"/>
</dbReference>
<dbReference type="PANTHER" id="PTHR42983:SF1">
    <property type="entry name" value="IRON-MOLYBDENUM PROTEIN"/>
    <property type="match status" value="1"/>
</dbReference>
<dbReference type="GeneID" id="9744831"/>
<dbReference type="SUPFAM" id="SSF53146">
    <property type="entry name" value="Nitrogenase accessory factor-like"/>
    <property type="match status" value="1"/>
</dbReference>
<dbReference type="Proteomes" id="UP000006565">
    <property type="component" value="Chromosome"/>
</dbReference>
<name>E1RDA9_METP4</name>
<dbReference type="KEGG" id="mpi:Mpet_2345"/>
<gene>
    <name evidence="2" type="ordered locus">Mpet_2345</name>
</gene>
<reference evidence="2 3" key="1">
    <citation type="journal article" date="2010" name="Stand. Genomic Sci.">
        <title>Complete genome sequence of Methanoplanus petrolearius type strain (SEBR 4847).</title>
        <authorList>
            <person name="Brambilla E."/>
            <person name="Djao O.D."/>
            <person name="Daligault H."/>
            <person name="Lapidus A."/>
            <person name="Lucas S."/>
            <person name="Hammon N."/>
            <person name="Nolan M."/>
            <person name="Tice H."/>
            <person name="Cheng J.F."/>
            <person name="Han C."/>
            <person name="Tapia R."/>
            <person name="Goodwin L."/>
            <person name="Pitluck S."/>
            <person name="Liolios K."/>
            <person name="Ivanova N."/>
            <person name="Mavromatis K."/>
            <person name="Mikhailova N."/>
            <person name="Pati A."/>
            <person name="Chen A."/>
            <person name="Palaniappan K."/>
            <person name="Land M."/>
            <person name="Hauser L."/>
            <person name="Chang Y.J."/>
            <person name="Jeffries C.D."/>
            <person name="Rohde M."/>
            <person name="Spring S."/>
            <person name="Sikorski J."/>
            <person name="Goker M."/>
            <person name="Woyke T."/>
            <person name="Bristow J."/>
            <person name="Eisen J.A."/>
            <person name="Markowitz V."/>
            <person name="Hugenholtz P."/>
            <person name="Kyrpides N.C."/>
            <person name="Klenk H.P."/>
        </authorList>
    </citation>
    <scope>NUCLEOTIDE SEQUENCE [LARGE SCALE GENOMIC DNA]</scope>
    <source>
        <strain evidence="3">DSM 11571 / OCM 486 / SEBR 4847</strain>
    </source>
</reference>
<keyword evidence="3" id="KW-1185">Reference proteome</keyword>
<evidence type="ECO:0000259" key="1">
    <source>
        <dbReference type="Pfam" id="PF02579"/>
    </source>
</evidence>
<dbReference type="EMBL" id="CP002117">
    <property type="protein sequence ID" value="ADN37092.1"/>
    <property type="molecule type" value="Genomic_DNA"/>
</dbReference>
<feature type="domain" description="Dinitrogenase iron-molybdenum cofactor biosynthesis" evidence="1">
    <location>
        <begin position="9"/>
        <end position="96"/>
    </location>
</feature>
<dbReference type="InterPro" id="IPR003731">
    <property type="entry name" value="Di-Nase_FeMo-co_biosynth"/>
</dbReference>
<dbReference type="AlphaFoldDB" id="E1RDA9"/>
<accession>E1RDA9</accession>
<evidence type="ECO:0000313" key="2">
    <source>
        <dbReference type="EMBL" id="ADN37092.1"/>
    </source>
</evidence>
<proteinExistence type="predicted"/>
<protein>
    <submittedName>
        <fullName evidence="2">Dinitrogenase iron-molybdenum cofactor biosynthesis protein</fullName>
    </submittedName>
</protein>
<dbReference type="InterPro" id="IPR033913">
    <property type="entry name" value="MTH1175_dom"/>
</dbReference>
<sequence>MKVAVAMEGNNVSAHFGHCASYAVFNVNGLDIVREEDLISPGHEPGRLPVFLSEHNVDFVIAGGMGPRAVELFCSNGIEVILGISGSIDSAISEFAKGNLVAGESMCHHDGSECDGSHGE</sequence>
<dbReference type="HOGENOM" id="CLU_104194_2_0_2"/>
<dbReference type="Gene3D" id="3.30.420.130">
    <property type="entry name" value="Dinitrogenase iron-molybdenum cofactor biosynthesis domain"/>
    <property type="match status" value="1"/>
</dbReference>
<evidence type="ECO:0000313" key="3">
    <source>
        <dbReference type="Proteomes" id="UP000006565"/>
    </source>
</evidence>